<feature type="compositionally biased region" description="Basic and acidic residues" evidence="1">
    <location>
        <begin position="415"/>
        <end position="429"/>
    </location>
</feature>
<feature type="region of interest" description="Disordered" evidence="1">
    <location>
        <begin position="371"/>
        <end position="395"/>
    </location>
</feature>
<organism evidence="3 4">
    <name type="scientific">Lachancea fermentati</name>
    <name type="common">Zygosaccharomyces fermentati</name>
    <dbReference type="NCBI Taxonomy" id="4955"/>
    <lineage>
        <taxon>Eukaryota</taxon>
        <taxon>Fungi</taxon>
        <taxon>Dikarya</taxon>
        <taxon>Ascomycota</taxon>
        <taxon>Saccharomycotina</taxon>
        <taxon>Saccharomycetes</taxon>
        <taxon>Saccharomycetales</taxon>
        <taxon>Saccharomycetaceae</taxon>
        <taxon>Lachancea</taxon>
    </lineage>
</organism>
<feature type="region of interest" description="Disordered" evidence="1">
    <location>
        <begin position="1"/>
        <end position="30"/>
    </location>
</feature>
<keyword evidence="2" id="KW-0812">Transmembrane</keyword>
<feature type="region of interest" description="Disordered" evidence="1">
    <location>
        <begin position="328"/>
        <end position="355"/>
    </location>
</feature>
<feature type="compositionally biased region" description="Low complexity" evidence="1">
    <location>
        <begin position="117"/>
        <end position="136"/>
    </location>
</feature>
<proteinExistence type="predicted"/>
<feature type="region of interest" description="Disordered" evidence="1">
    <location>
        <begin position="82"/>
        <end position="136"/>
    </location>
</feature>
<sequence length="589" mass="65007">MSQKQQDSCDTSCSSGTSTEQIALPPKRRNRTSSYFKEAFSPAVNASTNSFSVYFDDSKLAYHSNSDSSNGDNTIESISIERENDLQKPQMSKENLKLSAPEPKTNNRSIVLRKSSEVLQESNPSSSSSSHISTPIVASSSTFISESESSSRNSCMLRNTSVETVNTNALIQSRPTSTPFGQHEPNTTNSNSTHVPTTNAISERTRNVSGAGLDENSQRVSSLTGGESQRTVSTYLIRSSDIIQRNTSDSNSVNRPISLSSNLLPEAPTNDPQIINSQNVIEEENDETSYASHSLINTAIEEAAELFKREATTPQPVQLIQSPLSRIIPPQRSQASLRSNQSSRYSELSQTRRMTRGIQHPSLLANILIPANKSPQKASKDTLRKNNLLNHESSTAPVIPALRKISGSSRIQKHVSSDEKEQQHAKEIPKQSLQSPEEIQKPVRLPLRISQDTMEHIYEYRALLHEFDHEKHLVAVQHVDSASVSSHDSNIGKFMDVFSISRIVMVLMICIVAPPLYFMLGAGPKGGITDKRLMNLIMTKEFRVGLFAGFVWDVDVSWFRHLCLILGCFEILAICACIGVGFGVGISRE</sequence>
<evidence type="ECO:0000313" key="4">
    <source>
        <dbReference type="Proteomes" id="UP000190831"/>
    </source>
</evidence>
<dbReference type="EMBL" id="LT598489">
    <property type="protein sequence ID" value="SCW00035.1"/>
    <property type="molecule type" value="Genomic_DNA"/>
</dbReference>
<dbReference type="AlphaFoldDB" id="A0A1G4M895"/>
<feature type="region of interest" description="Disordered" evidence="1">
    <location>
        <begin position="173"/>
        <end position="228"/>
    </location>
</feature>
<feature type="compositionally biased region" description="Polar residues" evidence="1">
    <location>
        <begin position="218"/>
        <end position="228"/>
    </location>
</feature>
<gene>
    <name evidence="3" type="ORF">LAFE_0B08020G</name>
</gene>
<feature type="transmembrane region" description="Helical" evidence="2">
    <location>
        <begin position="503"/>
        <end position="521"/>
    </location>
</feature>
<keyword evidence="4" id="KW-1185">Reference proteome</keyword>
<evidence type="ECO:0000256" key="2">
    <source>
        <dbReference type="SAM" id="Phobius"/>
    </source>
</evidence>
<feature type="compositionally biased region" description="Polar residues" evidence="1">
    <location>
        <begin position="173"/>
        <end position="202"/>
    </location>
</feature>
<evidence type="ECO:0000256" key="1">
    <source>
        <dbReference type="SAM" id="MobiDB-lite"/>
    </source>
</evidence>
<protein>
    <submittedName>
        <fullName evidence="3">LAFE_0B08020g1_1</fullName>
    </submittedName>
</protein>
<dbReference type="Proteomes" id="UP000190831">
    <property type="component" value="Chromosome B"/>
</dbReference>
<feature type="compositionally biased region" description="Low complexity" evidence="1">
    <location>
        <begin position="1"/>
        <end position="19"/>
    </location>
</feature>
<feature type="transmembrane region" description="Helical" evidence="2">
    <location>
        <begin position="558"/>
        <end position="586"/>
    </location>
</feature>
<keyword evidence="2" id="KW-0472">Membrane</keyword>
<evidence type="ECO:0000313" key="3">
    <source>
        <dbReference type="EMBL" id="SCW00035.1"/>
    </source>
</evidence>
<feature type="region of interest" description="Disordered" evidence="1">
    <location>
        <begin position="415"/>
        <end position="437"/>
    </location>
</feature>
<keyword evidence="2" id="KW-1133">Transmembrane helix</keyword>
<feature type="compositionally biased region" description="Polar residues" evidence="1">
    <location>
        <begin position="331"/>
        <end position="352"/>
    </location>
</feature>
<dbReference type="OrthoDB" id="4068624at2759"/>
<name>A0A1G4M895_LACFM</name>
<reference evidence="4" key="1">
    <citation type="submission" date="2016-03" db="EMBL/GenBank/DDBJ databases">
        <authorList>
            <person name="Devillers H."/>
        </authorList>
    </citation>
    <scope>NUCLEOTIDE SEQUENCE [LARGE SCALE GENOMIC DNA]</scope>
</reference>
<feature type="compositionally biased region" description="Polar residues" evidence="1">
    <location>
        <begin position="385"/>
        <end position="395"/>
    </location>
</feature>
<dbReference type="OMA" id="PPAYFIT"/>
<accession>A0A1G4M895</accession>